<feature type="compositionally biased region" description="Polar residues" evidence="8">
    <location>
        <begin position="168"/>
        <end position="178"/>
    </location>
</feature>
<accession>A0A2A9NLV8</accession>
<dbReference type="Pfam" id="PF02064">
    <property type="entry name" value="MAS20"/>
    <property type="match status" value="1"/>
</dbReference>
<dbReference type="PROSITE" id="PS50280">
    <property type="entry name" value="SET"/>
    <property type="match status" value="1"/>
</dbReference>
<keyword evidence="3" id="KW-0812">Transmembrane</keyword>
<evidence type="ECO:0000256" key="5">
    <source>
        <dbReference type="ARBA" id="ARBA00022989"/>
    </source>
</evidence>
<evidence type="ECO:0000256" key="6">
    <source>
        <dbReference type="ARBA" id="ARBA00023128"/>
    </source>
</evidence>
<keyword evidence="6" id="KW-0496">Mitochondrion</keyword>
<dbReference type="EMBL" id="KZ302035">
    <property type="protein sequence ID" value="PFH49247.1"/>
    <property type="molecule type" value="Genomic_DNA"/>
</dbReference>
<feature type="region of interest" description="Disordered" evidence="8">
    <location>
        <begin position="168"/>
        <end position="215"/>
    </location>
</feature>
<feature type="compositionally biased region" description="Low complexity" evidence="8">
    <location>
        <begin position="189"/>
        <end position="202"/>
    </location>
</feature>
<evidence type="ECO:0000256" key="8">
    <source>
        <dbReference type="SAM" id="MobiDB-lite"/>
    </source>
</evidence>
<evidence type="ECO:0000259" key="9">
    <source>
        <dbReference type="PROSITE" id="PS50280"/>
    </source>
</evidence>
<dbReference type="Gene3D" id="1.20.960.10">
    <property type="entry name" value="Mitochondrial outer membrane translocase complex, subunit Tom20 domain"/>
    <property type="match status" value="1"/>
</dbReference>
<feature type="compositionally biased region" description="Low complexity" evidence="8">
    <location>
        <begin position="64"/>
        <end position="81"/>
    </location>
</feature>
<proteinExistence type="inferred from homology"/>
<keyword evidence="4" id="KW-1000">Mitochondrion outer membrane</keyword>
<dbReference type="InterPro" id="IPR001214">
    <property type="entry name" value="SET_dom"/>
</dbReference>
<dbReference type="CDD" id="cd20071">
    <property type="entry name" value="SET_SMYD"/>
    <property type="match status" value="1"/>
</dbReference>
<dbReference type="Gene3D" id="1.10.220.160">
    <property type="match status" value="1"/>
</dbReference>
<dbReference type="InterPro" id="IPR046341">
    <property type="entry name" value="SET_dom_sf"/>
</dbReference>
<dbReference type="AlphaFoldDB" id="A0A2A9NLV8"/>
<dbReference type="GO" id="GO:0005634">
    <property type="term" value="C:nucleus"/>
    <property type="evidence" value="ECO:0007669"/>
    <property type="project" value="TreeGrafter"/>
</dbReference>
<reference evidence="10 11" key="1">
    <citation type="submission" date="2014-02" db="EMBL/GenBank/DDBJ databases">
        <title>Transposable element dynamics among asymbiotic and ectomycorrhizal Amanita fungi.</title>
        <authorList>
            <consortium name="DOE Joint Genome Institute"/>
            <person name="Hess J."/>
            <person name="Skrede I."/>
            <person name="Wolfe B."/>
            <person name="LaButti K."/>
            <person name="Ohm R.A."/>
            <person name="Grigoriev I.V."/>
            <person name="Pringle A."/>
        </authorList>
    </citation>
    <scope>NUCLEOTIDE SEQUENCE [LARGE SCALE GENOMIC DNA]</scope>
    <source>
        <strain evidence="10 11">SKay4041</strain>
    </source>
</reference>
<feature type="region of interest" description="Disordered" evidence="8">
    <location>
        <begin position="636"/>
        <end position="667"/>
    </location>
</feature>
<feature type="compositionally biased region" description="Basic and acidic residues" evidence="8">
    <location>
        <begin position="482"/>
        <end position="500"/>
    </location>
</feature>
<dbReference type="Pfam" id="PF00856">
    <property type="entry name" value="SET"/>
    <property type="match status" value="1"/>
</dbReference>
<evidence type="ECO:0000256" key="3">
    <source>
        <dbReference type="ARBA" id="ARBA00022692"/>
    </source>
</evidence>
<dbReference type="SUPFAM" id="SSF47157">
    <property type="entry name" value="Mitochondrial import receptor subunit Tom20"/>
    <property type="match status" value="1"/>
</dbReference>
<keyword evidence="7" id="KW-0472">Membrane</keyword>
<dbReference type="OrthoDB" id="2154253at2759"/>
<name>A0A2A9NLV8_9AGAR</name>
<dbReference type="PANTHER" id="PTHR12197">
    <property type="entry name" value="HISTONE-LYSINE N-METHYLTRANSFERASE SMYD"/>
    <property type="match status" value="1"/>
</dbReference>
<dbReference type="Gene3D" id="6.10.140.2220">
    <property type="match status" value="1"/>
</dbReference>
<feature type="region of interest" description="Disordered" evidence="8">
    <location>
        <begin position="482"/>
        <end position="501"/>
    </location>
</feature>
<dbReference type="SUPFAM" id="SSF82199">
    <property type="entry name" value="SET domain"/>
    <property type="match status" value="1"/>
</dbReference>
<dbReference type="GO" id="GO:0005742">
    <property type="term" value="C:mitochondrial outer membrane translocase complex"/>
    <property type="evidence" value="ECO:0007669"/>
    <property type="project" value="InterPro"/>
</dbReference>
<evidence type="ECO:0000313" key="11">
    <source>
        <dbReference type="Proteomes" id="UP000242287"/>
    </source>
</evidence>
<comment type="subcellular location">
    <subcellularLocation>
        <location evidence="1">Mitochondrion outer membrane</location>
        <topology evidence="1">Single-pass membrane protein</topology>
    </subcellularLocation>
</comment>
<dbReference type="InterPro" id="IPR002056">
    <property type="entry name" value="MAS20"/>
</dbReference>
<sequence length="667" mass="73123">MASSKSTSSVLTIAGITLVTGFLAYAVYFDYRRRNDTGFRKKLRKSLPYFQQGKDKKRVDKAVSESQEASSSSEPNQSSPEMLRNALAEVKNEEVPTSPEERETYFMNQVSIGEQLASKGPDFHLQSALYFFRALRVYPSPVELIMIYQKTVPEPVFKVIMELTNQNVSNPPSPSQQHLELAEDLDEGTSPTRTSPPSETSSQEWDRITDPGVQTPVKDQVEGYYNYFPPKSMNVAVEPRTIPGSQTVRNVLVLTKDFSAGEVIYKEFPIVTALDADLEAAGTYCSQCLRRIDPSSSSVKPSETSNPLSSTYCSETCMSAAKAQSHSLLFTLDSPLPPEIPTGPIPASALEARKAAQAKFIEHIKQDARSSTLLVAKFIARQVAIETNKMVNASKAAVSKGSETAQETNDFTDAEGGEYLLADHIERLRFLELTAQPEALKLLAQVLETALPGLEQFITEERHATLIGKMAYNAYGVYYDGGRDDKPEPTRRPEDVEKTRASVGTQRQIGAAFYTLSSYLLHSCAPSAHVTFSAGTAQLHLVAERDLKKGDELTIAYVDVAQRDGESALDCRRRRRAELARGWRFACPCAKCEEEGKELAASASASATASVAGESDAAASDNTGVVIINKEKGMEDVSSDFQDESKVEPSLSRFEAAQKEKTEGGQD</sequence>
<organism evidence="10 11">
    <name type="scientific">Amanita thiersii Skay4041</name>
    <dbReference type="NCBI Taxonomy" id="703135"/>
    <lineage>
        <taxon>Eukaryota</taxon>
        <taxon>Fungi</taxon>
        <taxon>Dikarya</taxon>
        <taxon>Basidiomycota</taxon>
        <taxon>Agaricomycotina</taxon>
        <taxon>Agaricomycetes</taxon>
        <taxon>Agaricomycetidae</taxon>
        <taxon>Agaricales</taxon>
        <taxon>Pluteineae</taxon>
        <taxon>Amanitaceae</taxon>
        <taxon>Amanita</taxon>
    </lineage>
</organism>
<keyword evidence="11" id="KW-1185">Reference proteome</keyword>
<dbReference type="Proteomes" id="UP000242287">
    <property type="component" value="Unassembled WGS sequence"/>
</dbReference>
<comment type="similarity">
    <text evidence="2">Belongs to the Tom20 family.</text>
</comment>
<dbReference type="Gene3D" id="2.170.270.10">
    <property type="entry name" value="SET domain"/>
    <property type="match status" value="1"/>
</dbReference>
<feature type="domain" description="SET" evidence="9">
    <location>
        <begin position="452"/>
        <end position="558"/>
    </location>
</feature>
<dbReference type="InterPro" id="IPR050869">
    <property type="entry name" value="H3K4_H4K5_MeTrfase"/>
</dbReference>
<gene>
    <name evidence="10" type="ORF">AMATHDRAFT_48863</name>
</gene>
<dbReference type="PANTHER" id="PTHR12197:SF251">
    <property type="entry name" value="EG:BACR7C10.4 PROTEIN"/>
    <property type="match status" value="1"/>
</dbReference>
<dbReference type="GO" id="GO:0006886">
    <property type="term" value="P:intracellular protein transport"/>
    <property type="evidence" value="ECO:0007669"/>
    <property type="project" value="InterPro"/>
</dbReference>
<feature type="compositionally biased region" description="Basic and acidic residues" evidence="8">
    <location>
        <begin position="53"/>
        <end position="63"/>
    </location>
</feature>
<dbReference type="STRING" id="703135.A0A2A9NLV8"/>
<dbReference type="InterPro" id="IPR023392">
    <property type="entry name" value="Tom20_dom_sf"/>
</dbReference>
<evidence type="ECO:0000256" key="4">
    <source>
        <dbReference type="ARBA" id="ARBA00022787"/>
    </source>
</evidence>
<feature type="compositionally biased region" description="Basic and acidic residues" evidence="8">
    <location>
        <begin position="656"/>
        <end position="667"/>
    </location>
</feature>
<dbReference type="GO" id="GO:0006605">
    <property type="term" value="P:protein targeting"/>
    <property type="evidence" value="ECO:0007669"/>
    <property type="project" value="InterPro"/>
</dbReference>
<evidence type="ECO:0000313" key="10">
    <source>
        <dbReference type="EMBL" id="PFH49247.1"/>
    </source>
</evidence>
<evidence type="ECO:0000256" key="7">
    <source>
        <dbReference type="ARBA" id="ARBA00023136"/>
    </source>
</evidence>
<evidence type="ECO:0000256" key="1">
    <source>
        <dbReference type="ARBA" id="ARBA00004572"/>
    </source>
</evidence>
<evidence type="ECO:0000256" key="2">
    <source>
        <dbReference type="ARBA" id="ARBA00005792"/>
    </source>
</evidence>
<keyword evidence="5" id="KW-1133">Transmembrane helix</keyword>
<protein>
    <recommendedName>
        <fullName evidence="9">SET domain-containing protein</fullName>
    </recommendedName>
</protein>
<feature type="region of interest" description="Disordered" evidence="8">
    <location>
        <begin position="52"/>
        <end position="82"/>
    </location>
</feature>